<proteinExistence type="predicted"/>
<dbReference type="InterPro" id="IPR052622">
    <property type="entry name" value="Glycosyltransferase_G1"/>
</dbReference>
<dbReference type="Pfam" id="PF00534">
    <property type="entry name" value="Glycos_transf_1"/>
    <property type="match status" value="1"/>
</dbReference>
<accession>A0A1D9GJG5</accession>
<feature type="domain" description="Glycosyl transferase family 1" evidence="1">
    <location>
        <begin position="139"/>
        <end position="295"/>
    </location>
</feature>
<dbReference type="Gene3D" id="3.40.50.2000">
    <property type="entry name" value="Glycogen Phosphorylase B"/>
    <property type="match status" value="2"/>
</dbReference>
<dbReference type="GO" id="GO:0016757">
    <property type="term" value="F:glycosyltransferase activity"/>
    <property type="evidence" value="ECO:0007669"/>
    <property type="project" value="InterPro"/>
</dbReference>
<protein>
    <submittedName>
        <fullName evidence="2">Glycosyl transferase family 1</fullName>
    </submittedName>
</protein>
<evidence type="ECO:0000259" key="1">
    <source>
        <dbReference type="Pfam" id="PF00534"/>
    </source>
</evidence>
<organism evidence="2 3">
    <name type="scientific">Marinobacter salinus</name>
    <dbReference type="NCBI Taxonomy" id="1874317"/>
    <lineage>
        <taxon>Bacteria</taxon>
        <taxon>Pseudomonadati</taxon>
        <taxon>Pseudomonadota</taxon>
        <taxon>Gammaproteobacteria</taxon>
        <taxon>Pseudomonadales</taxon>
        <taxon>Marinobacteraceae</taxon>
        <taxon>Marinobacter</taxon>
    </lineage>
</organism>
<dbReference type="CDD" id="cd03801">
    <property type="entry name" value="GT4_PimA-like"/>
    <property type="match status" value="1"/>
</dbReference>
<evidence type="ECO:0000313" key="2">
    <source>
        <dbReference type="EMBL" id="AOY87674.1"/>
    </source>
</evidence>
<dbReference type="NCBIfam" id="TIGR04348">
    <property type="entry name" value="selenoneine biosynthesis selenosugar synthase SenB"/>
    <property type="match status" value="1"/>
</dbReference>
<gene>
    <name evidence="2" type="ORF">BKP64_05530</name>
</gene>
<dbReference type="STRING" id="1874317.BKP64_05530"/>
<dbReference type="SUPFAM" id="SSF53756">
    <property type="entry name" value="UDP-Glycosyltransferase/glycogen phosphorylase"/>
    <property type="match status" value="1"/>
</dbReference>
<dbReference type="RefSeq" id="WP_070967047.1">
    <property type="nucleotide sequence ID" value="NZ_CP017715.1"/>
</dbReference>
<sequence length="332" mass="36890">MEIIIITPAAPGSKAGNRATAERWKWLLEGEGHRVSVMTEYHGEPCDAFVALHAWRSHGAIQSFRRCWPSTPLVVALTGTDIYYHQKKYPRETLAAMDAADVLIGLHDLVVQDIPLQYSSKLVTVFQSADVGLREPIEAEDGAPFRICVIGHLRDEKDSLRAALAARLLPLVSRIQVICVGKPHNSQWQNAAEKEMRENSRFQWLGELEKPELKKLMVDSRLMVISSIMEGGANVVSEACRAGLPVIASDIPGNQGLLGDDYEGYYPVGDEHTLAALLRRAESDPSFLKKLAHQVDELAPKFTPENERHALERALALAIQRCPRQRQGHLGN</sequence>
<reference evidence="2 3" key="1">
    <citation type="submission" date="2016-10" db="EMBL/GenBank/DDBJ databases">
        <title>Marinobacter salinus sp. nov., a moderately halophilic bacterium isolated from a tidal flat environment.</title>
        <authorList>
            <person name="Park S.-J."/>
        </authorList>
    </citation>
    <scope>NUCLEOTIDE SEQUENCE [LARGE SCALE GENOMIC DNA]</scope>
    <source>
        <strain evidence="2 3">Hb8</strain>
    </source>
</reference>
<keyword evidence="2" id="KW-0808">Transferase</keyword>
<dbReference type="EMBL" id="CP017715">
    <property type="protein sequence ID" value="AOY87674.1"/>
    <property type="molecule type" value="Genomic_DNA"/>
</dbReference>
<dbReference type="InterPro" id="IPR027627">
    <property type="entry name" value="Glycosyltransferase_put"/>
</dbReference>
<dbReference type="AlphaFoldDB" id="A0A1D9GJG5"/>
<dbReference type="OrthoDB" id="8563324at2"/>
<name>A0A1D9GJG5_9GAMM</name>
<dbReference type="KEGG" id="msq:BKP64_05530"/>
<keyword evidence="3" id="KW-1185">Reference proteome</keyword>
<dbReference type="Proteomes" id="UP000177445">
    <property type="component" value="Chromosome"/>
</dbReference>
<dbReference type="InterPro" id="IPR001296">
    <property type="entry name" value="Glyco_trans_1"/>
</dbReference>
<dbReference type="PANTHER" id="PTHR46660">
    <property type="match status" value="1"/>
</dbReference>
<evidence type="ECO:0000313" key="3">
    <source>
        <dbReference type="Proteomes" id="UP000177445"/>
    </source>
</evidence>
<dbReference type="PANTHER" id="PTHR46660:SF2">
    <property type="entry name" value="GLYCOSYLTRANSFERASE 1 DOMAIN-CONTAINING PROTEIN 1"/>
    <property type="match status" value="1"/>
</dbReference>